<sequence>MLFGKDRAMGNLAEGPTDIEDDDDEPVQIDDPIFDNLYTPFFENGEPVFLSASGNTFVDQSQSSTTANPTTPTSNVMPKPPKKKVKIDAKEAPMHEAMGHFMNQSHVVLEKLTDAMGFGKKLSTRKVGVSKELMKLDLDMDDRFVVTKKFPSERKGGHVLWHTK</sequence>
<dbReference type="EMBL" id="CM037159">
    <property type="protein sequence ID" value="KAH7866149.1"/>
    <property type="molecule type" value="Genomic_DNA"/>
</dbReference>
<evidence type="ECO:0000313" key="2">
    <source>
        <dbReference type="Proteomes" id="UP000828048"/>
    </source>
</evidence>
<gene>
    <name evidence="1" type="ORF">Vadar_016235</name>
</gene>
<proteinExistence type="predicted"/>
<organism evidence="1 2">
    <name type="scientific">Vaccinium darrowii</name>
    <dbReference type="NCBI Taxonomy" id="229202"/>
    <lineage>
        <taxon>Eukaryota</taxon>
        <taxon>Viridiplantae</taxon>
        <taxon>Streptophyta</taxon>
        <taxon>Embryophyta</taxon>
        <taxon>Tracheophyta</taxon>
        <taxon>Spermatophyta</taxon>
        <taxon>Magnoliopsida</taxon>
        <taxon>eudicotyledons</taxon>
        <taxon>Gunneridae</taxon>
        <taxon>Pentapetalae</taxon>
        <taxon>asterids</taxon>
        <taxon>Ericales</taxon>
        <taxon>Ericaceae</taxon>
        <taxon>Vaccinioideae</taxon>
        <taxon>Vaccinieae</taxon>
        <taxon>Vaccinium</taxon>
    </lineage>
</organism>
<accession>A0ACB7ZKL9</accession>
<name>A0ACB7ZKL9_9ERIC</name>
<evidence type="ECO:0000313" key="1">
    <source>
        <dbReference type="EMBL" id="KAH7866149.1"/>
    </source>
</evidence>
<dbReference type="Proteomes" id="UP000828048">
    <property type="component" value="Chromosome 9"/>
</dbReference>
<protein>
    <submittedName>
        <fullName evidence="1">Uncharacterized protein</fullName>
    </submittedName>
</protein>
<reference evidence="1 2" key="1">
    <citation type="journal article" date="2021" name="Hortic Res">
        <title>High-quality reference genome and annotation aids understanding of berry development for evergreen blueberry (Vaccinium darrowii).</title>
        <authorList>
            <person name="Yu J."/>
            <person name="Hulse-Kemp A.M."/>
            <person name="Babiker E."/>
            <person name="Staton M."/>
        </authorList>
    </citation>
    <scope>NUCLEOTIDE SEQUENCE [LARGE SCALE GENOMIC DNA]</scope>
    <source>
        <strain evidence="2">cv. NJ 8807/NJ 8810</strain>
        <tissue evidence="1">Young leaf</tissue>
    </source>
</reference>
<keyword evidence="2" id="KW-1185">Reference proteome</keyword>
<comment type="caution">
    <text evidence="1">The sequence shown here is derived from an EMBL/GenBank/DDBJ whole genome shotgun (WGS) entry which is preliminary data.</text>
</comment>